<protein>
    <submittedName>
        <fullName evidence="1">Uncharacterized protein</fullName>
    </submittedName>
</protein>
<sequence>MGAGGGREYVHAAGVEALDVSGHAEKIGLGTSEYELIEVK</sequence>
<accession>A0A5K1IZH7</accession>
<organism evidence="1 2">
    <name type="scientific">Collinsella aerofaciens</name>
    <dbReference type="NCBI Taxonomy" id="74426"/>
    <lineage>
        <taxon>Bacteria</taxon>
        <taxon>Bacillati</taxon>
        <taxon>Actinomycetota</taxon>
        <taxon>Coriobacteriia</taxon>
        <taxon>Coriobacteriales</taxon>
        <taxon>Coriobacteriaceae</taxon>
        <taxon>Collinsella</taxon>
    </lineage>
</organism>
<dbReference type="RefSeq" id="WP_264297901.1">
    <property type="nucleotide sequence ID" value="NZ_CABWIE010000019.1"/>
</dbReference>
<proteinExistence type="predicted"/>
<evidence type="ECO:0000313" key="2">
    <source>
        <dbReference type="Proteomes" id="UP000361836"/>
    </source>
</evidence>
<dbReference type="Proteomes" id="UP000361836">
    <property type="component" value="Unassembled WGS sequence"/>
</dbReference>
<dbReference type="EMBL" id="CABWIE010000019">
    <property type="protein sequence ID" value="VWL95108.1"/>
    <property type="molecule type" value="Genomic_DNA"/>
</dbReference>
<evidence type="ECO:0000313" key="1">
    <source>
        <dbReference type="EMBL" id="VWL95108.1"/>
    </source>
</evidence>
<dbReference type="AlphaFoldDB" id="A0A5K1IZH7"/>
<gene>
    <name evidence="1" type="ORF">KCJAJFAP_00131</name>
</gene>
<name>A0A5K1IZH7_9ACTN</name>
<reference evidence="1 2" key="1">
    <citation type="submission" date="2019-10" db="EMBL/GenBank/DDBJ databases">
        <authorList>
            <person name="Wolf R A."/>
        </authorList>
    </citation>
    <scope>NUCLEOTIDE SEQUENCE [LARGE SCALE GENOMIC DNA]</scope>
    <source>
        <strain evidence="1">Collinsella_aerofaciens_MC2</strain>
    </source>
</reference>
<keyword evidence="2" id="KW-1185">Reference proteome</keyword>